<evidence type="ECO:0000259" key="6">
    <source>
        <dbReference type="Pfam" id="PF01494"/>
    </source>
</evidence>
<evidence type="ECO:0000313" key="7">
    <source>
        <dbReference type="EMBL" id="MFC6198378.1"/>
    </source>
</evidence>
<keyword evidence="5 7" id="KW-0503">Monooxygenase</keyword>
<name>A0ABW1SAV4_9PROT</name>
<evidence type="ECO:0000256" key="5">
    <source>
        <dbReference type="ARBA" id="ARBA00023033"/>
    </source>
</evidence>
<dbReference type="RefSeq" id="WP_377378539.1">
    <property type="nucleotide sequence ID" value="NZ_JBHSSW010000012.1"/>
</dbReference>
<reference evidence="8" key="1">
    <citation type="journal article" date="2019" name="Int. J. Syst. Evol. Microbiol.">
        <title>The Global Catalogue of Microorganisms (GCM) 10K type strain sequencing project: providing services to taxonomists for standard genome sequencing and annotation.</title>
        <authorList>
            <consortium name="The Broad Institute Genomics Platform"/>
            <consortium name="The Broad Institute Genome Sequencing Center for Infectious Disease"/>
            <person name="Wu L."/>
            <person name="Ma J."/>
        </authorList>
    </citation>
    <scope>NUCLEOTIDE SEQUENCE [LARGE SCALE GENOMIC DNA]</scope>
    <source>
        <strain evidence="8">CGMCC-1.15741</strain>
    </source>
</reference>
<keyword evidence="2" id="KW-0285">Flavoprotein</keyword>
<sequence length="388" mass="41878">MDKLNFAIVGAGLGGLAAANLLLKTGHRVRVYEQAPEIGEVGAGISLPPNAAKIIAAMGLGDELKVRANIPEKGVLRNGKTGELIQTSPFGQAVKQRFGDFYYQLHRADLISLLTEGALARDPDCLVTGHCLSSYETDPSGVTLKFENGETARADILIGADGVRSKVRAQLVGADKPEFTGYVAWRALIPLDRLPAEYARPQSNVWIGKGRNVTFYPLRGTSLLNCAMFASDSEWTAEGWNLPARMEDIHAAFEGYHPKVQAVIDAIDPAQCFQWALYGRPPIEKWINGRVALMGDAAHPMLPFLGQGASMAFEDAAVLANAFSGLVTISGALQDYQKTRPERANWVLTESAAAGQRFVSPAPTKQTFGKDGAMQMDKLFGYVPPVFA</sequence>
<dbReference type="PANTHER" id="PTHR13789">
    <property type="entry name" value="MONOOXYGENASE"/>
    <property type="match status" value="1"/>
</dbReference>
<protein>
    <submittedName>
        <fullName evidence="7">FAD-dependent monooxygenase</fullName>
    </submittedName>
</protein>
<comment type="caution">
    <text evidence="7">The sequence shown here is derived from an EMBL/GenBank/DDBJ whole genome shotgun (WGS) entry which is preliminary data.</text>
</comment>
<keyword evidence="3" id="KW-0274">FAD</keyword>
<comment type="cofactor">
    <cofactor evidence="1">
        <name>FAD</name>
        <dbReference type="ChEBI" id="CHEBI:57692"/>
    </cofactor>
</comment>
<dbReference type="SUPFAM" id="SSF51905">
    <property type="entry name" value="FAD/NAD(P)-binding domain"/>
    <property type="match status" value="1"/>
</dbReference>
<feature type="domain" description="FAD-binding" evidence="6">
    <location>
        <begin position="7"/>
        <end position="348"/>
    </location>
</feature>
<dbReference type="InterPro" id="IPR036188">
    <property type="entry name" value="FAD/NAD-bd_sf"/>
</dbReference>
<organism evidence="7 8">
    <name type="scientific">Ponticaulis profundi</name>
    <dbReference type="NCBI Taxonomy" id="2665222"/>
    <lineage>
        <taxon>Bacteria</taxon>
        <taxon>Pseudomonadati</taxon>
        <taxon>Pseudomonadota</taxon>
        <taxon>Alphaproteobacteria</taxon>
        <taxon>Hyphomonadales</taxon>
        <taxon>Hyphomonadaceae</taxon>
        <taxon>Ponticaulis</taxon>
    </lineage>
</organism>
<evidence type="ECO:0000313" key="8">
    <source>
        <dbReference type="Proteomes" id="UP001596303"/>
    </source>
</evidence>
<dbReference type="Gene3D" id="3.50.50.60">
    <property type="entry name" value="FAD/NAD(P)-binding domain"/>
    <property type="match status" value="1"/>
</dbReference>
<accession>A0ABW1SAV4</accession>
<dbReference type="PRINTS" id="PR00420">
    <property type="entry name" value="RNGMNOXGNASE"/>
</dbReference>
<dbReference type="EMBL" id="JBHSSW010000012">
    <property type="protein sequence ID" value="MFC6198378.1"/>
    <property type="molecule type" value="Genomic_DNA"/>
</dbReference>
<dbReference type="Proteomes" id="UP001596303">
    <property type="component" value="Unassembled WGS sequence"/>
</dbReference>
<dbReference type="InterPro" id="IPR050493">
    <property type="entry name" value="FAD-dep_Monooxygenase_BioMet"/>
</dbReference>
<dbReference type="InterPro" id="IPR002938">
    <property type="entry name" value="FAD-bd"/>
</dbReference>
<dbReference type="Pfam" id="PF01494">
    <property type="entry name" value="FAD_binding_3"/>
    <property type="match status" value="1"/>
</dbReference>
<keyword evidence="4" id="KW-0560">Oxidoreductase</keyword>
<evidence type="ECO:0000256" key="2">
    <source>
        <dbReference type="ARBA" id="ARBA00022630"/>
    </source>
</evidence>
<dbReference type="SUPFAM" id="SSF54373">
    <property type="entry name" value="FAD-linked reductases, C-terminal domain"/>
    <property type="match status" value="1"/>
</dbReference>
<dbReference type="GO" id="GO:0004497">
    <property type="term" value="F:monooxygenase activity"/>
    <property type="evidence" value="ECO:0007669"/>
    <property type="project" value="UniProtKB-KW"/>
</dbReference>
<evidence type="ECO:0000256" key="4">
    <source>
        <dbReference type="ARBA" id="ARBA00023002"/>
    </source>
</evidence>
<gene>
    <name evidence="7" type="ORF">ACFQDM_09820</name>
</gene>
<evidence type="ECO:0000256" key="1">
    <source>
        <dbReference type="ARBA" id="ARBA00001974"/>
    </source>
</evidence>
<evidence type="ECO:0000256" key="3">
    <source>
        <dbReference type="ARBA" id="ARBA00022827"/>
    </source>
</evidence>
<keyword evidence="8" id="KW-1185">Reference proteome</keyword>
<dbReference type="PANTHER" id="PTHR13789:SF318">
    <property type="entry name" value="GERANYLGERANYL DIPHOSPHATE REDUCTASE"/>
    <property type="match status" value="1"/>
</dbReference>
<proteinExistence type="predicted"/>